<comment type="similarity">
    <text evidence="1">Belongs to the MurCDEF family. MurE subfamily.</text>
</comment>
<dbReference type="Pfam" id="PF08245">
    <property type="entry name" value="Mur_ligase_M"/>
    <property type="match status" value="1"/>
</dbReference>
<accession>A0A1J4UZ69</accession>
<dbReference type="InterPro" id="IPR013221">
    <property type="entry name" value="Mur_ligase_cen"/>
</dbReference>
<dbReference type="GO" id="GO:0051301">
    <property type="term" value="P:cell division"/>
    <property type="evidence" value="ECO:0007669"/>
    <property type="project" value="UniProtKB-KW"/>
</dbReference>
<evidence type="ECO:0000256" key="2">
    <source>
        <dbReference type="RuleBase" id="RU004135"/>
    </source>
</evidence>
<comment type="caution">
    <text evidence="5">The sequence shown here is derived from an EMBL/GenBank/DDBJ whole genome shotgun (WGS) entry which is preliminary data.</text>
</comment>
<sequence>MKPNTLIETILPLIKRCIPRNIFRRAQPLYHFLLAFFSALLYRFPSRQIKVVVITGTKGKTSTSEIVNAILEEAGYHTAVAGTLRFKIGDEEERNLYKMTIPGRFFVQHFLRRAVTAKCDWVILEMTSEGARYFRHRFIGLDALIFTNLSPEHIESHGSFENYKDAKLSIVRALASSKKRPRIIVANADDTYAREFLAVDADTKTTFALKDAEPYTLEKDSTTFSFMGSPLSAHLSGAFNLSNMLAGISFAKTIGVSPEVIRRALEKFHGIRGRVERVEMGQDFDVIVDYAHTVDSLQKVYEVFQDARKICVLGGCGGGRDSWKRPAMGAIASAHCDEIILTNEDPYDEDPQKIISEVLAGIEGADAEIILDRRVAIATALKKACTGDSVIITGKGTDPYIMGPNCAKTPWDDATVAREELTKLGFKK</sequence>
<dbReference type="NCBIfam" id="TIGR01085">
    <property type="entry name" value="murE"/>
    <property type="match status" value="1"/>
</dbReference>
<dbReference type="GO" id="GO:0009252">
    <property type="term" value="P:peptidoglycan biosynthetic process"/>
    <property type="evidence" value="ECO:0007669"/>
    <property type="project" value="UniProtKB-UniPathway"/>
</dbReference>
<keyword evidence="2" id="KW-0573">Peptidoglycan synthesis</keyword>
<comment type="subcellular location">
    <subcellularLocation>
        <location evidence="2">Cytoplasm</location>
    </subcellularLocation>
</comment>
<dbReference type="AlphaFoldDB" id="A0A1J4UZ69"/>
<dbReference type="Gene3D" id="3.40.1190.10">
    <property type="entry name" value="Mur-like, catalytic domain"/>
    <property type="match status" value="1"/>
</dbReference>
<dbReference type="EMBL" id="MNVN01000022">
    <property type="protein sequence ID" value="OIO30218.1"/>
    <property type="molecule type" value="Genomic_DNA"/>
</dbReference>
<dbReference type="GO" id="GO:0008360">
    <property type="term" value="P:regulation of cell shape"/>
    <property type="evidence" value="ECO:0007669"/>
    <property type="project" value="UniProtKB-KW"/>
</dbReference>
<comment type="pathway">
    <text evidence="2">Cell wall biogenesis; peptidoglycan biosynthesis.</text>
</comment>
<keyword evidence="2" id="KW-0133">Cell shape</keyword>
<evidence type="ECO:0000313" key="5">
    <source>
        <dbReference type="EMBL" id="OIO30218.1"/>
    </source>
</evidence>
<feature type="domain" description="Mur ligase C-terminal" evidence="3">
    <location>
        <begin position="273"/>
        <end position="396"/>
    </location>
</feature>
<dbReference type="PANTHER" id="PTHR23135">
    <property type="entry name" value="MUR LIGASE FAMILY MEMBER"/>
    <property type="match status" value="1"/>
</dbReference>
<dbReference type="SUPFAM" id="SSF53244">
    <property type="entry name" value="MurD-like peptide ligases, peptide-binding domain"/>
    <property type="match status" value="1"/>
</dbReference>
<dbReference type="InterPro" id="IPR005761">
    <property type="entry name" value="UDP-N-AcMur-Glu-dNH2Pim_ligase"/>
</dbReference>
<dbReference type="Gene3D" id="3.90.190.20">
    <property type="entry name" value="Mur ligase, C-terminal domain"/>
    <property type="match status" value="1"/>
</dbReference>
<dbReference type="STRING" id="1805281.AUJ77_03735"/>
<keyword evidence="2" id="KW-0131">Cell cycle</keyword>
<dbReference type="InterPro" id="IPR036565">
    <property type="entry name" value="Mur-like_cat_sf"/>
</dbReference>
<name>A0A1J4UZ69_9BACT</name>
<evidence type="ECO:0008006" key="7">
    <source>
        <dbReference type="Google" id="ProtNLM"/>
    </source>
</evidence>
<evidence type="ECO:0000313" key="6">
    <source>
        <dbReference type="Proteomes" id="UP000181992"/>
    </source>
</evidence>
<dbReference type="InterPro" id="IPR036615">
    <property type="entry name" value="Mur_ligase_C_dom_sf"/>
</dbReference>
<evidence type="ECO:0000259" key="4">
    <source>
        <dbReference type="Pfam" id="PF08245"/>
    </source>
</evidence>
<feature type="domain" description="Mur ligase central" evidence="4">
    <location>
        <begin position="54"/>
        <end position="249"/>
    </location>
</feature>
<dbReference type="UniPathway" id="UPA00219"/>
<reference evidence="5 6" key="1">
    <citation type="journal article" date="2016" name="Environ. Microbiol.">
        <title>Genomic resolution of a cold subsurface aquifer community provides metabolic insights for novel microbes adapted to high CO concentrations.</title>
        <authorList>
            <person name="Probst A.J."/>
            <person name="Castelle C.J."/>
            <person name="Singh A."/>
            <person name="Brown C.T."/>
            <person name="Anantharaman K."/>
            <person name="Sharon I."/>
            <person name="Hug L.A."/>
            <person name="Burstein D."/>
            <person name="Emerson J.B."/>
            <person name="Thomas B.C."/>
            <person name="Banfield J.F."/>
        </authorList>
    </citation>
    <scope>NUCLEOTIDE SEQUENCE [LARGE SCALE GENOMIC DNA]</scope>
    <source>
        <strain evidence="5">CG1_02_43_90</strain>
    </source>
</reference>
<keyword evidence="2" id="KW-0961">Cell wall biogenesis/degradation</keyword>
<dbReference type="GO" id="GO:0005524">
    <property type="term" value="F:ATP binding"/>
    <property type="evidence" value="ECO:0007669"/>
    <property type="project" value="InterPro"/>
</dbReference>
<evidence type="ECO:0000259" key="3">
    <source>
        <dbReference type="Pfam" id="PF02875"/>
    </source>
</evidence>
<dbReference type="InterPro" id="IPR004101">
    <property type="entry name" value="Mur_ligase_C"/>
</dbReference>
<protein>
    <recommendedName>
        <fullName evidence="7">UDP-N-acetylmuramoyl-L-alanyl-D-glutamate--2, 6-diaminopimelate ligase</fullName>
    </recommendedName>
</protein>
<dbReference type="SUPFAM" id="SSF53623">
    <property type="entry name" value="MurD-like peptide ligases, catalytic domain"/>
    <property type="match status" value="1"/>
</dbReference>
<dbReference type="GO" id="GO:0016881">
    <property type="term" value="F:acid-amino acid ligase activity"/>
    <property type="evidence" value="ECO:0007669"/>
    <property type="project" value="InterPro"/>
</dbReference>
<dbReference type="GO" id="GO:0071555">
    <property type="term" value="P:cell wall organization"/>
    <property type="evidence" value="ECO:0007669"/>
    <property type="project" value="UniProtKB-KW"/>
</dbReference>
<dbReference type="Proteomes" id="UP000181992">
    <property type="component" value="Unassembled WGS sequence"/>
</dbReference>
<dbReference type="PANTHER" id="PTHR23135:SF4">
    <property type="entry name" value="UDP-N-ACETYLMURAMOYL-L-ALANYL-D-GLUTAMATE--2,6-DIAMINOPIMELATE LIGASE MURE HOMOLOG, CHLOROPLASTIC"/>
    <property type="match status" value="1"/>
</dbReference>
<dbReference type="GO" id="GO:0005737">
    <property type="term" value="C:cytoplasm"/>
    <property type="evidence" value="ECO:0007669"/>
    <property type="project" value="UniProtKB-SubCell"/>
</dbReference>
<dbReference type="Pfam" id="PF02875">
    <property type="entry name" value="Mur_ligase_C"/>
    <property type="match status" value="1"/>
</dbReference>
<evidence type="ECO:0000256" key="1">
    <source>
        <dbReference type="ARBA" id="ARBA00005898"/>
    </source>
</evidence>
<keyword evidence="2" id="KW-0132">Cell division</keyword>
<gene>
    <name evidence="5" type="ORF">AUJ77_03735</name>
</gene>
<organism evidence="5 6">
    <name type="scientific">Candidatus Nomurabacteria bacterium CG1_02_43_90</name>
    <dbReference type="NCBI Taxonomy" id="1805281"/>
    <lineage>
        <taxon>Bacteria</taxon>
        <taxon>Candidatus Nomuraibacteriota</taxon>
    </lineage>
</organism>
<proteinExistence type="inferred from homology"/>